<evidence type="ECO:0000256" key="2">
    <source>
        <dbReference type="ARBA" id="ARBA00008817"/>
    </source>
</evidence>
<organism evidence="10 11">
    <name type="scientific">Cyclospora cayetanensis</name>
    <dbReference type="NCBI Taxonomy" id="88456"/>
    <lineage>
        <taxon>Eukaryota</taxon>
        <taxon>Sar</taxon>
        <taxon>Alveolata</taxon>
        <taxon>Apicomplexa</taxon>
        <taxon>Conoidasida</taxon>
        <taxon>Coccidia</taxon>
        <taxon>Eucoccidiorida</taxon>
        <taxon>Eimeriorina</taxon>
        <taxon>Eimeriidae</taxon>
        <taxon>Cyclospora</taxon>
    </lineage>
</organism>
<dbReference type="AlphaFoldDB" id="A0A1D3CZM0"/>
<gene>
    <name evidence="10" type="ORF">cyc_07042</name>
</gene>
<dbReference type="InParanoid" id="A0A1D3CZM0"/>
<dbReference type="Gene3D" id="1.10.287.110">
    <property type="entry name" value="DnaJ domain"/>
    <property type="match status" value="1"/>
</dbReference>
<feature type="chain" id="PRO_5008914033" evidence="9">
    <location>
        <begin position="29"/>
        <end position="137"/>
    </location>
</feature>
<sequence>MAIGPLGRIVAQFIFVAGSALGRAVVQAYKDAAKQGIAAGGAARSQPLSLRPRMSNDEARKILGFPCGNGSKTPSREEILARFDRLFQINAPSGNFAGSPYLQKRVAVARSIMLEECNQKGVVSNAEAKTSSTDQKD</sequence>
<comment type="caution">
    <text evidence="10">The sequence shown here is derived from an EMBL/GenBank/DDBJ whole genome shotgun (WGS) entry which is preliminary data.</text>
</comment>
<keyword evidence="4" id="KW-0999">Mitochondrion inner membrane</keyword>
<comment type="subcellular location">
    <subcellularLocation>
        <location evidence="1">Mitochondrion inner membrane</location>
        <topology evidence="1">Peripheral membrane protein</topology>
    </subcellularLocation>
</comment>
<keyword evidence="7" id="KW-0496">Mitochondrion</keyword>
<dbReference type="PANTHER" id="PTHR12388:SF0">
    <property type="entry name" value="MITOCHONDRIAL IMPORT INNER MEMBRANE TRANSLOCASE SUBUNIT TIM16"/>
    <property type="match status" value="1"/>
</dbReference>
<evidence type="ECO:0000256" key="6">
    <source>
        <dbReference type="ARBA" id="ARBA00023010"/>
    </source>
</evidence>
<dbReference type="Pfam" id="PF03656">
    <property type="entry name" value="Pam16"/>
    <property type="match status" value="1"/>
</dbReference>
<dbReference type="VEuPathDB" id="ToxoDB:LOC34623081"/>
<dbReference type="EMBL" id="JROU02001381">
    <property type="protein sequence ID" value="OEH76650.1"/>
    <property type="molecule type" value="Genomic_DNA"/>
</dbReference>
<evidence type="ECO:0000313" key="10">
    <source>
        <dbReference type="EMBL" id="OEH76650.1"/>
    </source>
</evidence>
<keyword evidence="5" id="KW-0653">Protein transport</keyword>
<proteinExistence type="inferred from homology"/>
<evidence type="ECO:0000256" key="9">
    <source>
        <dbReference type="SAM" id="SignalP"/>
    </source>
</evidence>
<dbReference type="InterPro" id="IPR036869">
    <property type="entry name" value="J_dom_sf"/>
</dbReference>
<comment type="similarity">
    <text evidence="2">Belongs to the TIM16/PAM16 family.</text>
</comment>
<evidence type="ECO:0000256" key="7">
    <source>
        <dbReference type="ARBA" id="ARBA00023128"/>
    </source>
</evidence>
<dbReference type="GO" id="GO:0030150">
    <property type="term" value="P:protein import into mitochondrial matrix"/>
    <property type="evidence" value="ECO:0007669"/>
    <property type="project" value="InterPro"/>
</dbReference>
<keyword evidence="9" id="KW-0732">Signal</keyword>
<evidence type="ECO:0000256" key="5">
    <source>
        <dbReference type="ARBA" id="ARBA00022927"/>
    </source>
</evidence>
<dbReference type="VEuPathDB" id="ToxoDB:cyc_07042"/>
<protein>
    <submittedName>
        <fullName evidence="10">Mitochondria-associated granulocyte macrophage csf signaling</fullName>
    </submittedName>
</protein>
<reference evidence="10 11" key="1">
    <citation type="journal article" date="2016" name="BMC Genomics">
        <title>Comparative genomics reveals Cyclospora cayetanensis possesses coccidia-like metabolism and invasion components but unique surface antigens.</title>
        <authorList>
            <person name="Liu S."/>
            <person name="Wang L."/>
            <person name="Zheng H."/>
            <person name="Xu Z."/>
            <person name="Roellig D.M."/>
            <person name="Li N."/>
            <person name="Frace M.A."/>
            <person name="Tang K."/>
            <person name="Arrowood M.J."/>
            <person name="Moss D.M."/>
            <person name="Zhang L."/>
            <person name="Feng Y."/>
            <person name="Xiao L."/>
        </authorList>
    </citation>
    <scope>NUCLEOTIDE SEQUENCE [LARGE SCALE GENOMIC DNA]</scope>
    <source>
        <strain evidence="10 11">CHN_HEN01</strain>
    </source>
</reference>
<evidence type="ECO:0000313" key="11">
    <source>
        <dbReference type="Proteomes" id="UP000095192"/>
    </source>
</evidence>
<evidence type="ECO:0000256" key="8">
    <source>
        <dbReference type="ARBA" id="ARBA00023136"/>
    </source>
</evidence>
<dbReference type="GO" id="GO:0005744">
    <property type="term" value="C:TIM23 mitochondrial import inner membrane translocase complex"/>
    <property type="evidence" value="ECO:0007669"/>
    <property type="project" value="InterPro"/>
</dbReference>
<keyword evidence="11" id="KW-1185">Reference proteome</keyword>
<name>A0A1D3CZM0_9EIME</name>
<dbReference type="PANTHER" id="PTHR12388">
    <property type="entry name" value="MITOCHONDRIA ASSOCIATED GRANULOCYTE MACROPHAGE CSF SIGNALING MOLECULE"/>
    <property type="match status" value="1"/>
</dbReference>
<accession>A0A1D3CZM0</accession>
<evidence type="ECO:0000256" key="1">
    <source>
        <dbReference type="ARBA" id="ARBA00004637"/>
    </source>
</evidence>
<feature type="signal peptide" evidence="9">
    <location>
        <begin position="1"/>
        <end position="28"/>
    </location>
</feature>
<evidence type="ECO:0000256" key="3">
    <source>
        <dbReference type="ARBA" id="ARBA00022448"/>
    </source>
</evidence>
<evidence type="ECO:0000256" key="4">
    <source>
        <dbReference type="ARBA" id="ARBA00022792"/>
    </source>
</evidence>
<dbReference type="InterPro" id="IPR005341">
    <property type="entry name" value="Tim16"/>
</dbReference>
<keyword evidence="8" id="KW-0472">Membrane</keyword>
<keyword evidence="3" id="KW-0813">Transport</keyword>
<keyword evidence="6" id="KW-0811">Translocation</keyword>
<dbReference type="Proteomes" id="UP000095192">
    <property type="component" value="Unassembled WGS sequence"/>
</dbReference>